<keyword evidence="2 5" id="KW-0812">Transmembrane</keyword>
<dbReference type="GO" id="GO:0034755">
    <property type="term" value="P:iron ion transmembrane transport"/>
    <property type="evidence" value="ECO:0007669"/>
    <property type="project" value="TreeGrafter"/>
</dbReference>
<feature type="transmembrane region" description="Helical" evidence="5">
    <location>
        <begin position="546"/>
        <end position="567"/>
    </location>
</feature>
<dbReference type="Pfam" id="PF01566">
    <property type="entry name" value="Nramp"/>
    <property type="match status" value="2"/>
</dbReference>
<evidence type="ECO:0000256" key="5">
    <source>
        <dbReference type="SAM" id="Phobius"/>
    </source>
</evidence>
<dbReference type="NCBIfam" id="NF037982">
    <property type="entry name" value="Nramp_1"/>
    <property type="match status" value="1"/>
</dbReference>
<dbReference type="GO" id="GO:0005384">
    <property type="term" value="F:manganese ion transmembrane transporter activity"/>
    <property type="evidence" value="ECO:0007669"/>
    <property type="project" value="TreeGrafter"/>
</dbReference>
<dbReference type="NCBIfam" id="TIGR01197">
    <property type="entry name" value="nramp"/>
    <property type="match status" value="1"/>
</dbReference>
<evidence type="ECO:0000256" key="3">
    <source>
        <dbReference type="ARBA" id="ARBA00022989"/>
    </source>
</evidence>
<feature type="transmembrane region" description="Helical" evidence="5">
    <location>
        <begin position="180"/>
        <end position="199"/>
    </location>
</feature>
<protein>
    <recommendedName>
        <fullName evidence="8">Natural resistance-associated macrophage protein</fullName>
    </recommendedName>
</protein>
<feature type="transmembrane region" description="Helical" evidence="5">
    <location>
        <begin position="477"/>
        <end position="502"/>
    </location>
</feature>
<comment type="subcellular location">
    <subcellularLocation>
        <location evidence="1">Membrane</location>
        <topology evidence="1">Multi-pass membrane protein</topology>
    </subcellularLocation>
</comment>
<evidence type="ECO:0000256" key="1">
    <source>
        <dbReference type="ARBA" id="ARBA00004141"/>
    </source>
</evidence>
<feature type="transmembrane region" description="Helical" evidence="5">
    <location>
        <begin position="402"/>
        <end position="422"/>
    </location>
</feature>
<keyword evidence="3 5" id="KW-1133">Transmembrane helix</keyword>
<evidence type="ECO:0000256" key="2">
    <source>
        <dbReference type="ARBA" id="ARBA00022692"/>
    </source>
</evidence>
<dbReference type="GO" id="GO:0005886">
    <property type="term" value="C:plasma membrane"/>
    <property type="evidence" value="ECO:0007669"/>
    <property type="project" value="TreeGrafter"/>
</dbReference>
<feature type="transmembrane region" description="Helical" evidence="5">
    <location>
        <begin position="53"/>
        <end position="76"/>
    </location>
</feature>
<evidence type="ECO:0008006" key="8">
    <source>
        <dbReference type="Google" id="ProtNLM"/>
    </source>
</evidence>
<keyword evidence="7" id="KW-1185">Reference proteome</keyword>
<gene>
    <name evidence="6" type="ORF">D9758_013040</name>
</gene>
<feature type="transmembrane region" description="Helical" evidence="5">
    <location>
        <begin position="255"/>
        <end position="279"/>
    </location>
</feature>
<keyword evidence="4 5" id="KW-0472">Membrane</keyword>
<dbReference type="AlphaFoldDB" id="A0A8H5CPR7"/>
<dbReference type="InterPro" id="IPR001046">
    <property type="entry name" value="NRAMP_fam"/>
</dbReference>
<reference evidence="6 7" key="1">
    <citation type="journal article" date="2020" name="ISME J.">
        <title>Uncovering the hidden diversity of litter-decomposition mechanisms in mushroom-forming fungi.</title>
        <authorList>
            <person name="Floudas D."/>
            <person name="Bentzer J."/>
            <person name="Ahren D."/>
            <person name="Johansson T."/>
            <person name="Persson P."/>
            <person name="Tunlid A."/>
        </authorList>
    </citation>
    <scope>NUCLEOTIDE SEQUENCE [LARGE SCALE GENOMIC DNA]</scope>
    <source>
        <strain evidence="6 7">CBS 291.85</strain>
    </source>
</reference>
<sequence>MVTPPSDTRDPSRKFKVYKDTVEVVIAPHDDNHDRKSDLDEYPVAKKRGIKELVLLVFYHLKKHTGVGLVCAVAYFDPGNWGVDLQAGSEYGYSLLFVVLLCGLFAILIQCLATRLGCVTGLDLASHCRILLHSRPKHTKLYRWFGLYPLYVVSEAAIVATDLAELLGSAIAMCLLFPRLQLWHGVLITAFDVIFVLALGDPLRGRPTKYFELLIGAMVFAVLICMCIIIAKIDVNWGDTFFGYLPSKYIIPNGALYTSVGILGATVMPHSIFLGSALATQDRVSPPPVVPDDSDGESFVYTNPFFRAVRAVKRATVSAFKIPPPSEYATTVTRHCDRENKTSEFIKKHLYHGIIDMAVSLLGFAVVINSLILILASAVFFYGSNGAAGSDSPAGLFEAYDLIRDFIGQGAATTFAIALLAAGQSSSLIATVAGQAVSEGFLNWRTSAVVRRLVTRLLAVIPSMAVAIAIGKPGIDALLVASQVVLSICLPFVIAPLIYLTANKNIMRARKPTVGIFPPGTTEAEMYRQDVETATSEGEDFSSNRITTIVASCIWVLITLANIYVLVSLGMGTA</sequence>
<feature type="transmembrane region" description="Helical" evidence="5">
    <location>
        <begin position="453"/>
        <end position="471"/>
    </location>
</feature>
<dbReference type="PANTHER" id="PTHR11706">
    <property type="entry name" value="SOLUTE CARRIER PROTEIN FAMILY 11 MEMBER"/>
    <property type="match status" value="1"/>
</dbReference>
<feature type="transmembrane region" description="Helical" evidence="5">
    <location>
        <begin position="211"/>
        <end position="235"/>
    </location>
</feature>
<comment type="caution">
    <text evidence="6">The sequence shown here is derived from an EMBL/GenBank/DDBJ whole genome shotgun (WGS) entry which is preliminary data.</text>
</comment>
<dbReference type="PRINTS" id="PR00447">
    <property type="entry name" value="NATRESASSCMP"/>
</dbReference>
<dbReference type="PANTHER" id="PTHR11706:SF101">
    <property type="entry name" value="MANGANESE TRANSPORTER SMF1"/>
    <property type="match status" value="1"/>
</dbReference>
<evidence type="ECO:0000313" key="6">
    <source>
        <dbReference type="EMBL" id="KAF5345709.1"/>
    </source>
</evidence>
<feature type="transmembrane region" description="Helical" evidence="5">
    <location>
        <begin position="357"/>
        <end position="382"/>
    </location>
</feature>
<dbReference type="GO" id="GO:0015086">
    <property type="term" value="F:cadmium ion transmembrane transporter activity"/>
    <property type="evidence" value="ECO:0007669"/>
    <property type="project" value="TreeGrafter"/>
</dbReference>
<organism evidence="6 7">
    <name type="scientific">Tetrapyrgos nigripes</name>
    <dbReference type="NCBI Taxonomy" id="182062"/>
    <lineage>
        <taxon>Eukaryota</taxon>
        <taxon>Fungi</taxon>
        <taxon>Dikarya</taxon>
        <taxon>Basidiomycota</taxon>
        <taxon>Agaricomycotina</taxon>
        <taxon>Agaricomycetes</taxon>
        <taxon>Agaricomycetidae</taxon>
        <taxon>Agaricales</taxon>
        <taxon>Marasmiineae</taxon>
        <taxon>Marasmiaceae</taxon>
        <taxon>Tetrapyrgos</taxon>
    </lineage>
</organism>
<proteinExistence type="predicted"/>
<feature type="transmembrane region" description="Helical" evidence="5">
    <location>
        <begin position="96"/>
        <end position="120"/>
    </location>
</feature>
<name>A0A8H5CPR7_9AGAR</name>
<dbReference type="EMBL" id="JAACJM010000109">
    <property type="protein sequence ID" value="KAF5345709.1"/>
    <property type="molecule type" value="Genomic_DNA"/>
</dbReference>
<evidence type="ECO:0000256" key="4">
    <source>
        <dbReference type="ARBA" id="ARBA00023136"/>
    </source>
</evidence>
<evidence type="ECO:0000313" key="7">
    <source>
        <dbReference type="Proteomes" id="UP000559256"/>
    </source>
</evidence>
<feature type="transmembrane region" description="Helical" evidence="5">
    <location>
        <begin position="141"/>
        <end position="160"/>
    </location>
</feature>
<dbReference type="OrthoDB" id="409173at2759"/>
<dbReference type="GO" id="GO:0030026">
    <property type="term" value="P:intracellular manganese ion homeostasis"/>
    <property type="evidence" value="ECO:0007669"/>
    <property type="project" value="TreeGrafter"/>
</dbReference>
<accession>A0A8H5CPR7</accession>
<dbReference type="Proteomes" id="UP000559256">
    <property type="component" value="Unassembled WGS sequence"/>
</dbReference>